<dbReference type="EMBL" id="JAUEPT010000146">
    <property type="protein sequence ID" value="KAK0430518.1"/>
    <property type="molecule type" value="Genomic_DNA"/>
</dbReference>
<protein>
    <submittedName>
        <fullName evidence="2">Uncharacterized protein</fullName>
    </submittedName>
</protein>
<dbReference type="Proteomes" id="UP001175226">
    <property type="component" value="Unassembled WGS sequence"/>
</dbReference>
<keyword evidence="3" id="KW-1185">Reference proteome</keyword>
<evidence type="ECO:0000313" key="2">
    <source>
        <dbReference type="EMBL" id="KAK0430518.1"/>
    </source>
</evidence>
<organism evidence="2 3">
    <name type="scientific">Armillaria borealis</name>
    <dbReference type="NCBI Taxonomy" id="47425"/>
    <lineage>
        <taxon>Eukaryota</taxon>
        <taxon>Fungi</taxon>
        <taxon>Dikarya</taxon>
        <taxon>Basidiomycota</taxon>
        <taxon>Agaricomycotina</taxon>
        <taxon>Agaricomycetes</taxon>
        <taxon>Agaricomycetidae</taxon>
        <taxon>Agaricales</taxon>
        <taxon>Marasmiineae</taxon>
        <taxon>Physalacriaceae</taxon>
        <taxon>Armillaria</taxon>
    </lineage>
</organism>
<sequence length="347" mass="39613">MLDGRHGEESKTKAQHQAGTNAGHAECPAGRWWEEPGIMYLTYFFTYNFRPSTHLECLPTLRTVQTRLSTRSLLITGMPGSLRLAIYNGKQRADPEAYSAAQDVADAYSNCEESSPVLDPFRPCWSVLKHEWNIALREMFLQHFITKYEELSGLITLKRNIPASMSGDHAHNLASSRRTECRCRKFKGRKTFCASQKTERGVAGEVFRLCWRMLDLLGAEGQSSEESSNSDPGYTTVVRKEWRAPKVVKLLKWLDRYRIKRTGYGERKPGPRPHRSLRLSSGQVPTTLHRLIANLPETFHDKVWFVGLLPCQRIELNASDAVELPLYVFTWPTNASLPVDPDDHDEY</sequence>
<accession>A0AA39ME59</accession>
<dbReference type="AlphaFoldDB" id="A0AA39ME59"/>
<name>A0AA39ME59_9AGAR</name>
<feature type="compositionally biased region" description="Basic and acidic residues" evidence="1">
    <location>
        <begin position="1"/>
        <end position="12"/>
    </location>
</feature>
<reference evidence="2" key="1">
    <citation type="submission" date="2023-06" db="EMBL/GenBank/DDBJ databases">
        <authorList>
            <consortium name="Lawrence Berkeley National Laboratory"/>
            <person name="Ahrendt S."/>
            <person name="Sahu N."/>
            <person name="Indic B."/>
            <person name="Wong-Bajracharya J."/>
            <person name="Merenyi Z."/>
            <person name="Ke H.-M."/>
            <person name="Monk M."/>
            <person name="Kocsube S."/>
            <person name="Drula E."/>
            <person name="Lipzen A."/>
            <person name="Balint B."/>
            <person name="Henrissat B."/>
            <person name="Andreopoulos B."/>
            <person name="Martin F.M."/>
            <person name="Harder C.B."/>
            <person name="Rigling D."/>
            <person name="Ford K.L."/>
            <person name="Foster G.D."/>
            <person name="Pangilinan J."/>
            <person name="Papanicolaou A."/>
            <person name="Barry K."/>
            <person name="LaButti K."/>
            <person name="Viragh M."/>
            <person name="Koriabine M."/>
            <person name="Yan M."/>
            <person name="Riley R."/>
            <person name="Champramary S."/>
            <person name="Plett K.L."/>
            <person name="Tsai I.J."/>
            <person name="Slot J."/>
            <person name="Sipos G."/>
            <person name="Plett J."/>
            <person name="Nagy L.G."/>
            <person name="Grigoriev I.V."/>
        </authorList>
    </citation>
    <scope>NUCLEOTIDE SEQUENCE</scope>
    <source>
        <strain evidence="2">FPL87.14</strain>
    </source>
</reference>
<proteinExistence type="predicted"/>
<evidence type="ECO:0000313" key="3">
    <source>
        <dbReference type="Proteomes" id="UP001175226"/>
    </source>
</evidence>
<evidence type="ECO:0000256" key="1">
    <source>
        <dbReference type="SAM" id="MobiDB-lite"/>
    </source>
</evidence>
<feature type="region of interest" description="Disordered" evidence="1">
    <location>
        <begin position="1"/>
        <end position="26"/>
    </location>
</feature>
<gene>
    <name evidence="2" type="ORF">EV421DRAFT_1743995</name>
</gene>
<comment type="caution">
    <text evidence="2">The sequence shown here is derived from an EMBL/GenBank/DDBJ whole genome shotgun (WGS) entry which is preliminary data.</text>
</comment>